<dbReference type="Proteomes" id="UP000708208">
    <property type="component" value="Unassembled WGS sequence"/>
</dbReference>
<organism evidence="2 3">
    <name type="scientific">Allacma fusca</name>
    <dbReference type="NCBI Taxonomy" id="39272"/>
    <lineage>
        <taxon>Eukaryota</taxon>
        <taxon>Metazoa</taxon>
        <taxon>Ecdysozoa</taxon>
        <taxon>Arthropoda</taxon>
        <taxon>Hexapoda</taxon>
        <taxon>Collembola</taxon>
        <taxon>Symphypleona</taxon>
        <taxon>Sminthuridae</taxon>
        <taxon>Allacma</taxon>
    </lineage>
</organism>
<feature type="compositionally biased region" description="Polar residues" evidence="1">
    <location>
        <begin position="1"/>
        <end position="11"/>
    </location>
</feature>
<dbReference type="OrthoDB" id="440711at2759"/>
<feature type="non-terminal residue" evidence="2">
    <location>
        <position position="1"/>
    </location>
</feature>
<evidence type="ECO:0000313" key="2">
    <source>
        <dbReference type="EMBL" id="CAG7655229.1"/>
    </source>
</evidence>
<proteinExistence type="predicted"/>
<dbReference type="AlphaFoldDB" id="A0A8J2J5M3"/>
<accession>A0A8J2J5M3</accession>
<sequence>MFAISSLTSQARKWREEDNAKGLRDIKVHPELHETFSLIKRRTRTGEPG</sequence>
<dbReference type="EMBL" id="CAJVCH010004874">
    <property type="protein sequence ID" value="CAG7655229.1"/>
    <property type="molecule type" value="Genomic_DNA"/>
</dbReference>
<comment type="caution">
    <text evidence="2">The sequence shown here is derived from an EMBL/GenBank/DDBJ whole genome shotgun (WGS) entry which is preliminary data.</text>
</comment>
<reference evidence="2" key="1">
    <citation type="submission" date="2021-06" db="EMBL/GenBank/DDBJ databases">
        <authorList>
            <person name="Hodson N. C."/>
            <person name="Mongue J. A."/>
            <person name="Jaron S. K."/>
        </authorList>
    </citation>
    <scope>NUCLEOTIDE SEQUENCE</scope>
</reference>
<gene>
    <name evidence="2" type="ORF">AFUS01_LOCUS906</name>
</gene>
<name>A0A8J2J5M3_9HEXA</name>
<keyword evidence="3" id="KW-1185">Reference proteome</keyword>
<feature type="region of interest" description="Disordered" evidence="1">
    <location>
        <begin position="1"/>
        <end position="20"/>
    </location>
</feature>
<evidence type="ECO:0000256" key="1">
    <source>
        <dbReference type="SAM" id="MobiDB-lite"/>
    </source>
</evidence>
<protein>
    <submittedName>
        <fullName evidence="2">Uncharacterized protein</fullName>
    </submittedName>
</protein>
<evidence type="ECO:0000313" key="3">
    <source>
        <dbReference type="Proteomes" id="UP000708208"/>
    </source>
</evidence>